<proteinExistence type="predicted"/>
<name>A0A9D2UQ17_BREEP</name>
<accession>A0A9D2UQ17</accession>
<feature type="non-terminal residue" evidence="2">
    <location>
        <position position="22"/>
    </location>
</feature>
<protein>
    <submittedName>
        <fullName evidence="2">DsbA family protein</fullName>
    </submittedName>
</protein>
<evidence type="ECO:0000313" key="3">
    <source>
        <dbReference type="Proteomes" id="UP000743760"/>
    </source>
</evidence>
<dbReference type="InterPro" id="IPR001853">
    <property type="entry name" value="DSBA-like_thioredoxin_dom"/>
</dbReference>
<dbReference type="Proteomes" id="UP000743760">
    <property type="component" value="Unassembled WGS sequence"/>
</dbReference>
<reference evidence="2" key="2">
    <citation type="submission" date="2021-09" db="EMBL/GenBank/DDBJ databases">
        <authorList>
            <person name="Gilroy R."/>
        </authorList>
    </citation>
    <scope>NUCLEOTIDE SEQUENCE</scope>
    <source>
        <strain evidence="2">CHK139-4039</strain>
    </source>
</reference>
<evidence type="ECO:0000313" key="2">
    <source>
        <dbReference type="EMBL" id="HJE78936.1"/>
    </source>
</evidence>
<dbReference type="EMBL" id="DYXR01000414">
    <property type="protein sequence ID" value="HJE78936.1"/>
    <property type="molecule type" value="Genomic_DNA"/>
</dbReference>
<gene>
    <name evidence="2" type="ORF">K8V74_13460</name>
</gene>
<dbReference type="InterPro" id="IPR036249">
    <property type="entry name" value="Thioredoxin-like_sf"/>
</dbReference>
<dbReference type="SUPFAM" id="SSF52833">
    <property type="entry name" value="Thioredoxin-like"/>
    <property type="match status" value="1"/>
</dbReference>
<dbReference type="Gene3D" id="3.40.30.10">
    <property type="entry name" value="Glutaredoxin"/>
    <property type="match status" value="1"/>
</dbReference>
<feature type="domain" description="DSBA-like thioredoxin" evidence="1">
    <location>
        <begin position="3"/>
        <end position="22"/>
    </location>
</feature>
<dbReference type="AlphaFoldDB" id="A0A9D2UQ17"/>
<reference evidence="2" key="1">
    <citation type="journal article" date="2021" name="PeerJ">
        <title>Extensive microbial diversity within the chicken gut microbiome revealed by metagenomics and culture.</title>
        <authorList>
            <person name="Gilroy R."/>
            <person name="Ravi A."/>
            <person name="Getino M."/>
            <person name="Pursley I."/>
            <person name="Horton D.L."/>
            <person name="Alikhan N.F."/>
            <person name="Baker D."/>
            <person name="Gharbi K."/>
            <person name="Hall N."/>
            <person name="Watson M."/>
            <person name="Adriaenssens E.M."/>
            <person name="Foster-Nyarko E."/>
            <person name="Jarju S."/>
            <person name="Secka A."/>
            <person name="Antonio M."/>
            <person name="Oren A."/>
            <person name="Chaudhuri R.R."/>
            <person name="La Ragione R."/>
            <person name="Hildebrand F."/>
            <person name="Pallen M.J."/>
        </authorList>
    </citation>
    <scope>NUCLEOTIDE SEQUENCE</scope>
    <source>
        <strain evidence="2">CHK139-4039</strain>
    </source>
</reference>
<organism evidence="2 3">
    <name type="scientific">Brevibacterium epidermidis</name>
    <dbReference type="NCBI Taxonomy" id="1698"/>
    <lineage>
        <taxon>Bacteria</taxon>
        <taxon>Bacillati</taxon>
        <taxon>Actinomycetota</taxon>
        <taxon>Actinomycetes</taxon>
        <taxon>Micrococcales</taxon>
        <taxon>Brevibacteriaceae</taxon>
        <taxon>Brevibacterium</taxon>
    </lineage>
</organism>
<sequence length="22" mass="2745">MKIEIWSDIACPWCYIGKRRFE</sequence>
<dbReference type="GO" id="GO:0016491">
    <property type="term" value="F:oxidoreductase activity"/>
    <property type="evidence" value="ECO:0007669"/>
    <property type="project" value="InterPro"/>
</dbReference>
<comment type="caution">
    <text evidence="2">The sequence shown here is derived from an EMBL/GenBank/DDBJ whole genome shotgun (WGS) entry which is preliminary data.</text>
</comment>
<evidence type="ECO:0000259" key="1">
    <source>
        <dbReference type="Pfam" id="PF01323"/>
    </source>
</evidence>
<dbReference type="Pfam" id="PF01323">
    <property type="entry name" value="DSBA"/>
    <property type="match status" value="1"/>
</dbReference>